<gene>
    <name evidence="2" type="ORF">GCM10007096_08560</name>
</gene>
<keyword evidence="1" id="KW-0812">Transmembrane</keyword>
<sequence length="402" mass="46664">MIRPRPKPLAYKTDDALIVVGILLLFFSLFIHFLFLMLPGTFLLLLGLYPRLYLKYVSRHFDFLNERERVRLLQGEEDSFHLTFENKGKLPLYRFNVRFELDHSVTMTSIDPLRKNRYQFDLSLGKARAEAFQFEIKGLSRGVAKLKRFEVRLFDPLKIASVTRSFEFINKQMVVYPKSEPIAGLEKISLPIEGELPHQASLYHDFTSPVGTRDYLMTDPLKNVHWKASARTGQLQTKLFESAMGMHWTVLILMDRHLKKGVQEQLEKDLEYITALCLMAQKRGIAFEILVNFKPMGREEVMHVHLGLDRSHLVKALEFLAYLNVKHVKTNPLAVLRKIDRNASVSRVVFIIDHSDLDIQALSYFYQKWIRQGHQVYTLNTAGVLNPVHRGGESYVHKNSAY</sequence>
<dbReference type="PANTHER" id="PTHR34351">
    <property type="entry name" value="SLR1927 PROTEIN-RELATED"/>
    <property type="match status" value="1"/>
</dbReference>
<evidence type="ECO:0000256" key="1">
    <source>
        <dbReference type="SAM" id="Phobius"/>
    </source>
</evidence>
<keyword evidence="3" id="KW-1185">Reference proteome</keyword>
<evidence type="ECO:0000313" key="2">
    <source>
        <dbReference type="EMBL" id="GGH77125.1"/>
    </source>
</evidence>
<dbReference type="PANTHER" id="PTHR34351:SF2">
    <property type="entry name" value="DUF58 DOMAIN-CONTAINING PROTEIN"/>
    <property type="match status" value="1"/>
</dbReference>
<dbReference type="EMBL" id="BMFV01000004">
    <property type="protein sequence ID" value="GGH77125.1"/>
    <property type="molecule type" value="Genomic_DNA"/>
</dbReference>
<dbReference type="RefSeq" id="WP_188496156.1">
    <property type="nucleotide sequence ID" value="NZ_BMFV01000004.1"/>
</dbReference>
<name>A0A8J2ZUE1_9BACL</name>
<evidence type="ECO:0008006" key="4">
    <source>
        <dbReference type="Google" id="ProtNLM"/>
    </source>
</evidence>
<evidence type="ECO:0000313" key="3">
    <source>
        <dbReference type="Proteomes" id="UP000656813"/>
    </source>
</evidence>
<keyword evidence="1" id="KW-0472">Membrane</keyword>
<proteinExistence type="predicted"/>
<reference evidence="2" key="1">
    <citation type="journal article" date="2014" name="Int. J. Syst. Evol. Microbiol.">
        <title>Complete genome sequence of Corynebacterium casei LMG S-19264T (=DSM 44701T), isolated from a smear-ripened cheese.</title>
        <authorList>
            <consortium name="US DOE Joint Genome Institute (JGI-PGF)"/>
            <person name="Walter F."/>
            <person name="Albersmeier A."/>
            <person name="Kalinowski J."/>
            <person name="Ruckert C."/>
        </authorList>
    </citation>
    <scope>NUCLEOTIDE SEQUENCE</scope>
    <source>
        <strain evidence="2">CGMCC 1.12777</strain>
    </source>
</reference>
<comment type="caution">
    <text evidence="2">The sequence shown here is derived from an EMBL/GenBank/DDBJ whole genome shotgun (WGS) entry which is preliminary data.</text>
</comment>
<organism evidence="2 3">
    <name type="scientific">Pullulanibacillus pueri</name>
    <dbReference type="NCBI Taxonomy" id="1437324"/>
    <lineage>
        <taxon>Bacteria</taxon>
        <taxon>Bacillati</taxon>
        <taxon>Bacillota</taxon>
        <taxon>Bacilli</taxon>
        <taxon>Bacillales</taxon>
        <taxon>Sporolactobacillaceae</taxon>
        <taxon>Pullulanibacillus</taxon>
    </lineage>
</organism>
<accession>A0A8J2ZUE1</accession>
<dbReference type="AlphaFoldDB" id="A0A8J2ZUE1"/>
<dbReference type="Proteomes" id="UP000656813">
    <property type="component" value="Unassembled WGS sequence"/>
</dbReference>
<reference evidence="2" key="2">
    <citation type="submission" date="2020-09" db="EMBL/GenBank/DDBJ databases">
        <authorList>
            <person name="Sun Q."/>
            <person name="Zhou Y."/>
        </authorList>
    </citation>
    <scope>NUCLEOTIDE SEQUENCE</scope>
    <source>
        <strain evidence="2">CGMCC 1.12777</strain>
    </source>
</reference>
<protein>
    <recommendedName>
        <fullName evidence="4">DUF58 domain-containing protein</fullName>
    </recommendedName>
</protein>
<keyword evidence="1" id="KW-1133">Transmembrane helix</keyword>
<feature type="transmembrane region" description="Helical" evidence="1">
    <location>
        <begin position="16"/>
        <end position="49"/>
    </location>
</feature>